<proteinExistence type="predicted"/>
<dbReference type="AlphaFoldDB" id="A0A0M0J484"/>
<keyword evidence="3" id="KW-1185">Reference proteome</keyword>
<comment type="caution">
    <text evidence="2">The sequence shown here is derived from an EMBL/GenBank/DDBJ whole genome shotgun (WGS) entry which is preliminary data.</text>
</comment>
<evidence type="ECO:0000256" key="1">
    <source>
        <dbReference type="SAM" id="MobiDB-lite"/>
    </source>
</evidence>
<gene>
    <name evidence="2" type="ORF">Ctob_006984</name>
</gene>
<evidence type="ECO:0000313" key="2">
    <source>
        <dbReference type="EMBL" id="KOO21295.1"/>
    </source>
</evidence>
<dbReference type="EMBL" id="JWZX01003374">
    <property type="protein sequence ID" value="KOO21295.1"/>
    <property type="molecule type" value="Genomic_DNA"/>
</dbReference>
<feature type="region of interest" description="Disordered" evidence="1">
    <location>
        <begin position="1"/>
        <end position="33"/>
    </location>
</feature>
<name>A0A0M0J484_9EUKA</name>
<sequence length="133" mass="13165">MRQTSSPSASDAAEKPPPCTVSGVPPSDSAADGDTWLTAAAGWYVYRAPPAAYCCPFIESSTGAPPGACTGAAHSSCDSSTYRASTGAAAGATPNAHRSVYASRKPPPSTATRVPPRSGPTGGATPLAPSGAW</sequence>
<dbReference type="Proteomes" id="UP000037460">
    <property type="component" value="Unassembled WGS sequence"/>
</dbReference>
<feature type="region of interest" description="Disordered" evidence="1">
    <location>
        <begin position="67"/>
        <end position="133"/>
    </location>
</feature>
<reference evidence="3" key="1">
    <citation type="journal article" date="2015" name="PLoS Genet.">
        <title>Genome Sequence and Transcriptome Analyses of Chrysochromulina tobin: Metabolic Tools for Enhanced Algal Fitness in the Prominent Order Prymnesiales (Haptophyceae).</title>
        <authorList>
            <person name="Hovde B.T."/>
            <person name="Deodato C.R."/>
            <person name="Hunsperger H.M."/>
            <person name="Ryken S.A."/>
            <person name="Yost W."/>
            <person name="Jha R.K."/>
            <person name="Patterson J."/>
            <person name="Monnat R.J. Jr."/>
            <person name="Barlow S.B."/>
            <person name="Starkenburg S.R."/>
            <person name="Cattolico R.A."/>
        </authorList>
    </citation>
    <scope>NUCLEOTIDE SEQUENCE</scope>
    <source>
        <strain evidence="3">CCMP291</strain>
    </source>
</reference>
<accession>A0A0M0J484</accession>
<organism evidence="2 3">
    <name type="scientific">Chrysochromulina tobinii</name>
    <dbReference type="NCBI Taxonomy" id="1460289"/>
    <lineage>
        <taxon>Eukaryota</taxon>
        <taxon>Haptista</taxon>
        <taxon>Haptophyta</taxon>
        <taxon>Prymnesiophyceae</taxon>
        <taxon>Prymnesiales</taxon>
        <taxon>Chrysochromulinaceae</taxon>
        <taxon>Chrysochromulina</taxon>
    </lineage>
</organism>
<protein>
    <submittedName>
        <fullName evidence="2">Uncharacterized protein</fullName>
    </submittedName>
</protein>
<evidence type="ECO:0000313" key="3">
    <source>
        <dbReference type="Proteomes" id="UP000037460"/>
    </source>
</evidence>